<sequence>MIDGPDRPQRPVDHPDWSALHGAFSDLRKQVARAKDVQKKVFHLTATAWSPDRMIKVVVGPRGQLVDLDIDPRVYRQPNSKALARSILETSRQAIEQIAVQTEQILDEDVPADLRIGRTGAVDFRAVLKSHDAELPKKVDAEEDD</sequence>
<proteinExistence type="predicted"/>
<dbReference type="Proteomes" id="UP000611640">
    <property type="component" value="Chromosome"/>
</dbReference>
<dbReference type="SUPFAM" id="SSF82607">
    <property type="entry name" value="YbaB-like"/>
    <property type="match status" value="1"/>
</dbReference>
<evidence type="ECO:0008006" key="3">
    <source>
        <dbReference type="Google" id="ProtNLM"/>
    </source>
</evidence>
<accession>A0A7R7HVV4</accession>
<evidence type="ECO:0000313" key="2">
    <source>
        <dbReference type="Proteomes" id="UP000611640"/>
    </source>
</evidence>
<dbReference type="Gene3D" id="3.30.1310.10">
    <property type="entry name" value="Nucleoid-associated protein YbaB-like domain"/>
    <property type="match status" value="1"/>
</dbReference>
<reference evidence="1 2" key="1">
    <citation type="submission" date="2020-08" db="EMBL/GenBank/DDBJ databases">
        <title>Whole genome shotgun sequence of Actinocatenispora thailandica NBRC 105041.</title>
        <authorList>
            <person name="Komaki H."/>
            <person name="Tamura T."/>
        </authorList>
    </citation>
    <scope>NUCLEOTIDE SEQUENCE [LARGE SCALE GENOMIC DNA]</scope>
    <source>
        <strain evidence="1 2">NBRC 105041</strain>
    </source>
</reference>
<name>A0A7R7HVV4_9ACTN</name>
<gene>
    <name evidence="1" type="ORF">Athai_07770</name>
</gene>
<dbReference type="EMBL" id="AP023355">
    <property type="protein sequence ID" value="BCJ33274.1"/>
    <property type="molecule type" value="Genomic_DNA"/>
</dbReference>
<dbReference type="InterPro" id="IPR004401">
    <property type="entry name" value="YbaB/EbfC"/>
</dbReference>
<protein>
    <recommendedName>
        <fullName evidence="3">YbaB/EbfC family DNA-binding protein</fullName>
    </recommendedName>
</protein>
<dbReference type="Pfam" id="PF02575">
    <property type="entry name" value="YbaB_DNA_bd"/>
    <property type="match status" value="1"/>
</dbReference>
<keyword evidence="2" id="KW-1185">Reference proteome</keyword>
<evidence type="ECO:0000313" key="1">
    <source>
        <dbReference type="EMBL" id="BCJ33274.1"/>
    </source>
</evidence>
<dbReference type="RefSeq" id="WP_203960193.1">
    <property type="nucleotide sequence ID" value="NZ_AP023355.1"/>
</dbReference>
<dbReference type="InterPro" id="IPR036894">
    <property type="entry name" value="YbaB-like_sf"/>
</dbReference>
<dbReference type="AlphaFoldDB" id="A0A7R7HVV4"/>
<dbReference type="GO" id="GO:0003677">
    <property type="term" value="F:DNA binding"/>
    <property type="evidence" value="ECO:0007669"/>
    <property type="project" value="InterPro"/>
</dbReference>
<dbReference type="KEGG" id="atl:Athai_07770"/>
<organism evidence="1 2">
    <name type="scientific">Actinocatenispora thailandica</name>
    <dbReference type="NCBI Taxonomy" id="227318"/>
    <lineage>
        <taxon>Bacteria</taxon>
        <taxon>Bacillati</taxon>
        <taxon>Actinomycetota</taxon>
        <taxon>Actinomycetes</taxon>
        <taxon>Micromonosporales</taxon>
        <taxon>Micromonosporaceae</taxon>
        <taxon>Actinocatenispora</taxon>
    </lineage>
</organism>